<evidence type="ECO:0000256" key="1">
    <source>
        <dbReference type="ARBA" id="ARBA00004123"/>
    </source>
</evidence>
<evidence type="ECO:0000256" key="2">
    <source>
        <dbReference type="ARBA" id="ARBA00023242"/>
    </source>
</evidence>
<evidence type="ECO:0000313" key="7">
    <source>
        <dbReference type="Proteomes" id="UP000292447"/>
    </source>
</evidence>
<dbReference type="InterPro" id="IPR012677">
    <property type="entry name" value="Nucleotide-bd_a/b_plait_sf"/>
</dbReference>
<protein>
    <submittedName>
        <fullName evidence="6">Cleavage stimulation factor subunit 2</fullName>
    </submittedName>
</protein>
<organism evidence="6 7">
    <name type="scientific">Metschnikowia aff. pulcherrima</name>
    <dbReference type="NCBI Taxonomy" id="2163413"/>
    <lineage>
        <taxon>Eukaryota</taxon>
        <taxon>Fungi</taxon>
        <taxon>Dikarya</taxon>
        <taxon>Ascomycota</taxon>
        <taxon>Saccharomycotina</taxon>
        <taxon>Pichiomycetes</taxon>
        <taxon>Metschnikowiaceae</taxon>
        <taxon>Metschnikowia</taxon>
    </lineage>
</organism>
<sequence>MRRMDAQQPTSSNIYVGLIPFEWGEDNLRAVVCALGKVIDVRLGFDHIGKNKGFAFVEFETSEEAVNAADILSKTQVVNPVLGQTRRFRTQVSKEAFRSGGNMTKRVIPFDPKHMPAGVQFPPEALAKYPQLLWASQAQNASFGGPNGANLMLPRGVSHTPPIPGKGINTGSILPPSASNILPDEFLKATQFLAQPKKLPFATPDKINETLSQISPPQLIELIANLKSILASSDSVRAAEVFRLSPNLAAAATQALLLMGFIDEEVIQEAMKAEAANVNVQPVPVPTPPPQQQAYQAPYNQNSQHFNAANQPAAPYSQNYDQQARQSFGRNNAYSQNPSFGQNQGYNTNSHAGYAQGNNTNGNHSQRYGSGSIANQPQRTHLPLLSPAPGAPPAQSKWPHLPLLAQMKLANVPSDQAELIVQVLSLTPEQISALPPDRQNMVAGIKQQYL</sequence>
<evidence type="ECO:0000256" key="3">
    <source>
        <dbReference type="PROSITE-ProRule" id="PRU00176"/>
    </source>
</evidence>
<feature type="compositionally biased region" description="Polar residues" evidence="4">
    <location>
        <begin position="330"/>
        <end position="379"/>
    </location>
</feature>
<feature type="region of interest" description="Disordered" evidence="4">
    <location>
        <begin position="330"/>
        <end position="397"/>
    </location>
</feature>
<dbReference type="InterPro" id="IPR035979">
    <property type="entry name" value="RBD_domain_sf"/>
</dbReference>
<evidence type="ECO:0000259" key="5">
    <source>
        <dbReference type="PROSITE" id="PS50102"/>
    </source>
</evidence>
<dbReference type="InterPro" id="IPR026896">
    <property type="entry name" value="CSTF_C"/>
</dbReference>
<dbReference type="CDD" id="cd00590">
    <property type="entry name" value="RRM_SF"/>
    <property type="match status" value="1"/>
</dbReference>
<reference evidence="7" key="1">
    <citation type="submission" date="2019-03" db="EMBL/GenBank/DDBJ databases">
        <title>Snf2 controls pulcherriminic acid biosynthesis and connects pigmentation and antifungal activity of the yeast Metschnikowia pulcherrima.</title>
        <authorList>
            <person name="Gore-Lloyd D."/>
            <person name="Sumann I."/>
            <person name="Brachmann A.O."/>
            <person name="Schneeberger K."/>
            <person name="Ortiz-Merino R.A."/>
            <person name="Moreno-Beltran M."/>
            <person name="Schlaefli M."/>
            <person name="Kirner P."/>
            <person name="Santos Kron A."/>
            <person name="Wolfe K.H."/>
            <person name="Piel J."/>
            <person name="Ahrens C.H."/>
            <person name="Henk D."/>
            <person name="Freimoser F.M."/>
        </authorList>
    </citation>
    <scope>NUCLEOTIDE SEQUENCE [LARGE SCALE GENOMIC DNA]</scope>
    <source>
        <strain evidence="7">APC 1.2</strain>
    </source>
</reference>
<dbReference type="STRING" id="2163413.A0A4P6XQX6"/>
<name>A0A4P6XQX6_9ASCO</name>
<dbReference type="Proteomes" id="UP000292447">
    <property type="component" value="Chromosome III"/>
</dbReference>
<evidence type="ECO:0000256" key="4">
    <source>
        <dbReference type="SAM" id="MobiDB-lite"/>
    </source>
</evidence>
<dbReference type="InterPro" id="IPR025742">
    <property type="entry name" value="CSTF2_hinge"/>
</dbReference>
<accession>A0A4P6XQX6</accession>
<gene>
    <name evidence="6" type="primary">MPUL0C02470</name>
    <name evidence="6" type="ORF">METSCH_C02470</name>
</gene>
<dbReference type="Gene3D" id="1.10.20.70">
    <property type="entry name" value="Transcription termination and cleavage factor, C-terminal domain"/>
    <property type="match status" value="1"/>
</dbReference>
<dbReference type="Pfam" id="PF14304">
    <property type="entry name" value="CSTF_C"/>
    <property type="match status" value="1"/>
</dbReference>
<dbReference type="PROSITE" id="PS50102">
    <property type="entry name" value="RRM"/>
    <property type="match status" value="1"/>
</dbReference>
<dbReference type="InterPro" id="IPR000504">
    <property type="entry name" value="RRM_dom"/>
</dbReference>
<dbReference type="Gene3D" id="3.30.70.330">
    <property type="match status" value="1"/>
</dbReference>
<comment type="subcellular location">
    <subcellularLocation>
        <location evidence="1">Nucleus</location>
    </subcellularLocation>
</comment>
<dbReference type="GO" id="GO:0031124">
    <property type="term" value="P:mRNA 3'-end processing"/>
    <property type="evidence" value="ECO:0007669"/>
    <property type="project" value="InterPro"/>
</dbReference>
<dbReference type="SMART" id="SM00360">
    <property type="entry name" value="RRM"/>
    <property type="match status" value="1"/>
</dbReference>
<dbReference type="Pfam" id="PF00076">
    <property type="entry name" value="RRM_1"/>
    <property type="match status" value="1"/>
</dbReference>
<proteinExistence type="predicted"/>
<dbReference type="GO" id="GO:0005847">
    <property type="term" value="C:mRNA cleavage and polyadenylation specificity factor complex"/>
    <property type="evidence" value="ECO:0007669"/>
    <property type="project" value="TreeGrafter"/>
</dbReference>
<feature type="domain" description="RRM" evidence="5">
    <location>
        <begin position="12"/>
        <end position="95"/>
    </location>
</feature>
<keyword evidence="7" id="KW-1185">Reference proteome</keyword>
<dbReference type="PANTHER" id="PTHR45735">
    <property type="entry name" value="CLEAVAGE STIMULATION FACTOR SUBUNIT 2"/>
    <property type="match status" value="1"/>
</dbReference>
<dbReference type="Pfam" id="PF14327">
    <property type="entry name" value="CSTF2_hinge"/>
    <property type="match status" value="1"/>
</dbReference>
<dbReference type="GO" id="GO:0003729">
    <property type="term" value="F:mRNA binding"/>
    <property type="evidence" value="ECO:0007669"/>
    <property type="project" value="TreeGrafter"/>
</dbReference>
<dbReference type="AlphaFoldDB" id="A0A4P6XQX6"/>
<dbReference type="InterPro" id="IPR038192">
    <property type="entry name" value="CSTF_C_sf"/>
</dbReference>
<evidence type="ECO:0000313" key="6">
    <source>
        <dbReference type="EMBL" id="QBM88281.1"/>
    </source>
</evidence>
<dbReference type="SUPFAM" id="SSF54928">
    <property type="entry name" value="RNA-binding domain, RBD"/>
    <property type="match status" value="1"/>
</dbReference>
<dbReference type="PANTHER" id="PTHR45735:SF2">
    <property type="entry name" value="CLEAVAGE STIMULATION FACTOR SUBUNIT 2"/>
    <property type="match status" value="1"/>
</dbReference>
<dbReference type="EMBL" id="CP034458">
    <property type="protein sequence ID" value="QBM88281.1"/>
    <property type="molecule type" value="Genomic_DNA"/>
</dbReference>
<keyword evidence="2" id="KW-0539">Nucleus</keyword>
<keyword evidence="3" id="KW-0694">RNA-binding</keyword>